<keyword evidence="4" id="KW-1185">Reference proteome</keyword>
<name>A0A1V4INC7_9CLOT</name>
<sequence length="295" mass="33221">MRKISHKLLISIVIINFTGMILGGTTTKNYSKTEIANVSIEKDRLQTIKEKGVITVATPLYDYPFFYKDSETKKISGIDADIINEIAKRMGVNKVDMRETVFSNLLEKLNTDDSIDMAAGGIYITPEREEIVTFSEPLYKEAETVVVPKYSKINFMDDLKNSIVGVEKGTVFMELAQNWKENNLVKEVVIFENTSDLLMEINNERIHAGLADGIVVDSLLAKDNKLLLRTLKDYTPKLPGNIGIAVRKNHISIVKEINKIVNEMKADGTLYTIIKEYGLDKNNMISNQKCCASEE</sequence>
<protein>
    <submittedName>
        <fullName evidence="3">Putative ABC transporter extracellular-binding protein YckB</fullName>
    </submittedName>
</protein>
<dbReference type="Pfam" id="PF00497">
    <property type="entry name" value="SBP_bac_3"/>
    <property type="match status" value="1"/>
</dbReference>
<dbReference type="RefSeq" id="WP_079440112.1">
    <property type="nucleotide sequence ID" value="NZ_MZGT01000031.1"/>
</dbReference>
<dbReference type="SMART" id="SM00062">
    <property type="entry name" value="PBPb"/>
    <property type="match status" value="1"/>
</dbReference>
<dbReference type="AlphaFoldDB" id="A0A1V4INC7"/>
<dbReference type="SUPFAM" id="SSF53850">
    <property type="entry name" value="Periplasmic binding protein-like II"/>
    <property type="match status" value="1"/>
</dbReference>
<dbReference type="OrthoDB" id="115856at2"/>
<evidence type="ECO:0000259" key="2">
    <source>
        <dbReference type="SMART" id="SM00062"/>
    </source>
</evidence>
<keyword evidence="1" id="KW-0732">Signal</keyword>
<dbReference type="PANTHER" id="PTHR35936:SF17">
    <property type="entry name" value="ARGININE-BINDING EXTRACELLULAR PROTEIN ARTP"/>
    <property type="match status" value="1"/>
</dbReference>
<dbReference type="Gene3D" id="3.40.190.10">
    <property type="entry name" value="Periplasmic binding protein-like II"/>
    <property type="match status" value="2"/>
</dbReference>
<comment type="caution">
    <text evidence="3">The sequence shown here is derived from an EMBL/GenBank/DDBJ whole genome shotgun (WGS) entry which is preliminary data.</text>
</comment>
<organism evidence="3 4">
    <name type="scientific">Clostridium chromiireducens</name>
    <dbReference type="NCBI Taxonomy" id="225345"/>
    <lineage>
        <taxon>Bacteria</taxon>
        <taxon>Bacillati</taxon>
        <taxon>Bacillota</taxon>
        <taxon>Clostridia</taxon>
        <taxon>Eubacteriales</taxon>
        <taxon>Clostridiaceae</taxon>
        <taxon>Clostridium</taxon>
    </lineage>
</organism>
<reference evidence="3 4" key="1">
    <citation type="submission" date="2017-03" db="EMBL/GenBank/DDBJ databases">
        <title>Genome sequence of Clostridium chromiireducens DSM 23318.</title>
        <authorList>
            <person name="Poehlein A."/>
            <person name="Daniel R."/>
        </authorList>
    </citation>
    <scope>NUCLEOTIDE SEQUENCE [LARGE SCALE GENOMIC DNA]</scope>
    <source>
        <strain evidence="3 4">DSM 23318</strain>
    </source>
</reference>
<dbReference type="InterPro" id="IPR001638">
    <property type="entry name" value="Solute-binding_3/MltF_N"/>
</dbReference>
<evidence type="ECO:0000256" key="1">
    <source>
        <dbReference type="ARBA" id="ARBA00022729"/>
    </source>
</evidence>
<accession>A0A1V4INC7</accession>
<dbReference type="EMBL" id="MZGT01000031">
    <property type="protein sequence ID" value="OPJ61334.1"/>
    <property type="molecule type" value="Genomic_DNA"/>
</dbReference>
<gene>
    <name evidence="3" type="primary">yckB</name>
    <name evidence="3" type="ORF">CLCHR_24940</name>
</gene>
<feature type="domain" description="Solute-binding protein family 3/N-terminal" evidence="2">
    <location>
        <begin position="53"/>
        <end position="281"/>
    </location>
</feature>
<dbReference type="PANTHER" id="PTHR35936">
    <property type="entry name" value="MEMBRANE-BOUND LYTIC MUREIN TRANSGLYCOSYLASE F"/>
    <property type="match status" value="1"/>
</dbReference>
<evidence type="ECO:0000313" key="3">
    <source>
        <dbReference type="EMBL" id="OPJ61334.1"/>
    </source>
</evidence>
<evidence type="ECO:0000313" key="4">
    <source>
        <dbReference type="Proteomes" id="UP000191056"/>
    </source>
</evidence>
<dbReference type="Proteomes" id="UP000191056">
    <property type="component" value="Unassembled WGS sequence"/>
</dbReference>
<dbReference type="CDD" id="cd13530">
    <property type="entry name" value="PBP2_peptides_like"/>
    <property type="match status" value="1"/>
</dbReference>
<proteinExistence type="predicted"/>
<dbReference type="STRING" id="225345.CLCHR_24940"/>